<accession>A0A645EXH6</accession>
<sequence length="104" mass="10387">MPVVGGIIAEAADTVLAGAGMLKNTIGIFGTLAVLAACAWPFLHLGIQYLLYKLVGFLAGVIGSPELCKLIDGLGSAFGLVLGMTGASALLLLISILSSVAAVT</sequence>
<keyword evidence="1" id="KW-1133">Transmembrane helix</keyword>
<dbReference type="AlphaFoldDB" id="A0A645EXH6"/>
<organism evidence="2">
    <name type="scientific">bioreactor metagenome</name>
    <dbReference type="NCBI Taxonomy" id="1076179"/>
    <lineage>
        <taxon>unclassified sequences</taxon>
        <taxon>metagenomes</taxon>
        <taxon>ecological metagenomes</taxon>
    </lineage>
</organism>
<evidence type="ECO:0008006" key="3">
    <source>
        <dbReference type="Google" id="ProtNLM"/>
    </source>
</evidence>
<feature type="transmembrane region" description="Helical" evidence="1">
    <location>
        <begin position="80"/>
        <end position="103"/>
    </location>
</feature>
<keyword evidence="1" id="KW-0472">Membrane</keyword>
<dbReference type="EMBL" id="VSSQ01051781">
    <property type="protein sequence ID" value="MPN05879.1"/>
    <property type="molecule type" value="Genomic_DNA"/>
</dbReference>
<reference evidence="2" key="1">
    <citation type="submission" date="2019-08" db="EMBL/GenBank/DDBJ databases">
        <authorList>
            <person name="Kucharzyk K."/>
            <person name="Murdoch R.W."/>
            <person name="Higgins S."/>
            <person name="Loffler F."/>
        </authorList>
    </citation>
    <scope>NUCLEOTIDE SEQUENCE</scope>
</reference>
<name>A0A645EXH6_9ZZZZ</name>
<keyword evidence="1" id="KW-0812">Transmembrane</keyword>
<comment type="caution">
    <text evidence="2">The sequence shown here is derived from an EMBL/GenBank/DDBJ whole genome shotgun (WGS) entry which is preliminary data.</text>
</comment>
<proteinExistence type="predicted"/>
<gene>
    <name evidence="2" type="ORF">SDC9_153133</name>
</gene>
<evidence type="ECO:0000313" key="2">
    <source>
        <dbReference type="EMBL" id="MPN05879.1"/>
    </source>
</evidence>
<dbReference type="InterPro" id="IPR014194">
    <property type="entry name" value="Spore_III_AE"/>
</dbReference>
<protein>
    <recommendedName>
        <fullName evidence="3">Stage III sporulation protein AE</fullName>
    </recommendedName>
</protein>
<feature type="transmembrane region" description="Helical" evidence="1">
    <location>
        <begin position="26"/>
        <end position="43"/>
    </location>
</feature>
<feature type="transmembrane region" description="Helical" evidence="1">
    <location>
        <begin position="49"/>
        <end position="68"/>
    </location>
</feature>
<dbReference type="Pfam" id="PF09546">
    <property type="entry name" value="Spore_III_AE"/>
    <property type="match status" value="1"/>
</dbReference>
<evidence type="ECO:0000256" key="1">
    <source>
        <dbReference type="SAM" id="Phobius"/>
    </source>
</evidence>